<dbReference type="AlphaFoldDB" id="A0A2P4XJW6"/>
<dbReference type="InterPro" id="IPR021067">
    <property type="entry name" value="Glycosyltransferase"/>
</dbReference>
<dbReference type="OrthoDB" id="76265at2759"/>
<dbReference type="Pfam" id="PF11397">
    <property type="entry name" value="GlcNAc"/>
    <property type="match status" value="1"/>
</dbReference>
<keyword evidence="4" id="KW-1185">Reference proteome</keyword>
<reference evidence="3 4" key="1">
    <citation type="journal article" date="2017" name="Genome Biol. Evol.">
        <title>Phytophthora megakarya and P. palmivora, closely related causal agents of cacao black pod rot, underwent increases in genome sizes and gene numbers by different mechanisms.</title>
        <authorList>
            <person name="Ali S.S."/>
            <person name="Shao J."/>
            <person name="Lary D.J."/>
            <person name="Kronmiller B."/>
            <person name="Shen D."/>
            <person name="Strem M.D."/>
            <person name="Amoako-Attah I."/>
            <person name="Akrofi A.Y."/>
            <person name="Begoude B.A."/>
            <person name="Ten Hoopen G.M."/>
            <person name="Coulibaly K."/>
            <person name="Kebe B.I."/>
            <person name="Melnick R.L."/>
            <person name="Guiltinan M.J."/>
            <person name="Tyler B.M."/>
            <person name="Meinhardt L.W."/>
            <person name="Bailey B.A."/>
        </authorList>
    </citation>
    <scope>NUCLEOTIDE SEQUENCE [LARGE SCALE GENOMIC DNA]</scope>
    <source>
        <strain evidence="4">sbr112.9</strain>
    </source>
</reference>
<evidence type="ECO:0000256" key="1">
    <source>
        <dbReference type="SAM" id="MobiDB-lite"/>
    </source>
</evidence>
<protein>
    <submittedName>
        <fullName evidence="3">GlcNac transferase</fullName>
    </submittedName>
</protein>
<sequence length="470" mass="53224">MKKSGFESTMGIVETNRSVNLDPSVQHIPLNPSQSHLRPPPPRVPNDPTLFVGLSVFRDGYRCAKTIFTGLKRATNPNNVVFGLIKCTHLTKNVWMHFVSWLQKSGLISESTLIRITFESMNVQRESRGPTLARHQQQKLIQDEEFCLQLDGHSIFTNGWDENLLKEWKGIGNEMAVMTTYIHHIHNFVADNGDNVPPKKLELPHLCTTMRGANGLVRTVGASMIGGSKMPQLEALWGAGFSYNKCHAEKRVPVDSHTLWIFDGEEFLRASRLWTHGYDMYSPSRLGTVVYHNYTSVPARFEGIPVEQKIKDKEEEMGINRFKLLVGQPFEGRVSTMELDKFGFGNVRSFKQYLEFSGVTFDEGKKDAESCEQRHWVPYSNATDVEEIVGGGWKLYNTNTPKSSRQNVLEIAGHLQQRVPDNVNTNTFTSLLSVLLVLGIAVFVVAFSNNSFSRRIRRHIRSKAQHNSSE</sequence>
<evidence type="ECO:0000313" key="4">
    <source>
        <dbReference type="Proteomes" id="UP000237271"/>
    </source>
</evidence>
<name>A0A2P4XJW6_9STRA</name>
<dbReference type="EMBL" id="NCKW01009870">
    <property type="protein sequence ID" value="POM65853.1"/>
    <property type="molecule type" value="Genomic_DNA"/>
</dbReference>
<proteinExistence type="predicted"/>
<organism evidence="3 4">
    <name type="scientific">Phytophthora palmivora</name>
    <dbReference type="NCBI Taxonomy" id="4796"/>
    <lineage>
        <taxon>Eukaryota</taxon>
        <taxon>Sar</taxon>
        <taxon>Stramenopiles</taxon>
        <taxon>Oomycota</taxon>
        <taxon>Peronosporomycetes</taxon>
        <taxon>Peronosporales</taxon>
        <taxon>Peronosporaceae</taxon>
        <taxon>Phytophthora</taxon>
    </lineage>
</organism>
<comment type="caution">
    <text evidence="3">The sequence shown here is derived from an EMBL/GenBank/DDBJ whole genome shotgun (WGS) entry which is preliminary data.</text>
</comment>
<gene>
    <name evidence="3" type="ORF">PHPALM_18372</name>
</gene>
<feature type="region of interest" description="Disordered" evidence="1">
    <location>
        <begin position="23"/>
        <end position="44"/>
    </location>
</feature>
<dbReference type="PANTHER" id="PTHR34496">
    <property type="entry name" value="GLCNAC TRANSFERASE-RELATED"/>
    <property type="match status" value="1"/>
</dbReference>
<dbReference type="PANTHER" id="PTHR34496:SF6">
    <property type="entry name" value="GLYCOSYLTRANSFERASE 2-LIKE DOMAIN-CONTAINING PROTEIN"/>
    <property type="match status" value="1"/>
</dbReference>
<keyword evidence="2" id="KW-1133">Transmembrane helix</keyword>
<keyword evidence="2" id="KW-0812">Transmembrane</keyword>
<evidence type="ECO:0000313" key="3">
    <source>
        <dbReference type="EMBL" id="POM65853.1"/>
    </source>
</evidence>
<evidence type="ECO:0000256" key="2">
    <source>
        <dbReference type="SAM" id="Phobius"/>
    </source>
</evidence>
<dbReference type="GO" id="GO:0016740">
    <property type="term" value="F:transferase activity"/>
    <property type="evidence" value="ECO:0007669"/>
    <property type="project" value="UniProtKB-KW"/>
</dbReference>
<accession>A0A2P4XJW6</accession>
<keyword evidence="3" id="KW-0808">Transferase</keyword>
<keyword evidence="2" id="KW-0472">Membrane</keyword>
<dbReference type="Proteomes" id="UP000237271">
    <property type="component" value="Unassembled WGS sequence"/>
</dbReference>
<feature type="transmembrane region" description="Helical" evidence="2">
    <location>
        <begin position="428"/>
        <end position="448"/>
    </location>
</feature>